<sequence length="1061" mass="117707">MTEKQNEKGSGSNDALGSINDPFFIPHSDSPTAVLVSPLLSGDNYGTWLRAMTMALRAKNKLGFVDGTIEIPKEANMLRQWERCNDLVSSWILNSTETAIRGSILYAETAREVWLDLHDRFTQTNASKVYQLKQAIGKTTQEDTSVSSYFTRMKALWDELSSLSTVQPCTCGHGKANAALHQQDRAMEFLQGLHEHYSNLRSQILLMEPFPSAAKIYALVRQEEKQQEIHSSTPSTTMPEAAALIVNSVTTNGTENQSTLPKIMLISAPIPGVRVITRTDHPIDKPRGSSNNHRLSSSSSSGAPRSNDRAMVAAPLITQDQYNNILAMLSSGSINSQANLAGTPTIDIWHWRLGHPSHHRLSELAKNVPSISCSNKYVCDVCPQAKQTKLSFPTSSISSNNPFQLIHVDIWGSFSQQSMSGARYFLTIVDDFSRCTWVYLMRFKSDTSYHLKSFFSMVKTQFQGKITHVFSGDGDLFLPQIQQDRFDNGSEFLSNKMQHFFSENGVIHQRSCVSTPQQNGVVERKHRHLLEVARALRFQANLPLSFWGECILTATYLINKTPTLLLQNRSPHEVLFCKQPSYSTLRVFGCLVFAHNANIKHKFDQRAKPGIFVGYPYAQKGYRIYDIKSKTIYVSRDVVFHETIFPFHDVTPTPTPTPVISLPIEDHPRYDYYSPSSTIASPMPNSSPSASESSLVPRECPPIVQTYHRRKSVPIIPQEVQSNPPTPVPQVETVDNMNPAPTKHSTRERKQPAYLQDYHCSRVIHAALPTSSASKSADDFTFNGCLKLDGRAELGSNGLFTLNESAEGTIGHAFYSFPIQFKKSLNASVISFSTTFIFAIVSADRNYRGDGLASSNNVPDDFTFNGCLKVEGRAELGSNGLFTLNGSAEGTIGHAFYSFPIQFKKSSNASVISFSTTFIFAIVPANGNYRGDGLAPPPPLPDLCLSGEVVNEIAGFIHSCINALLSTSKDIALGKDTRMFFRVAAYLCVLSVAGGFTDFLTLGYTSLLVVLTIPALYEKYEDDIDRYILMGCRELQQLCMNLMQSISVGFESGFSTSRSRN</sequence>
<dbReference type="InterPro" id="IPR025724">
    <property type="entry name" value="GAG-pre-integrase_dom"/>
</dbReference>
<evidence type="ECO:0000313" key="12">
    <source>
        <dbReference type="Proteomes" id="UP000626092"/>
    </source>
</evidence>
<dbReference type="SUPFAM" id="SSF49899">
    <property type="entry name" value="Concanavalin A-like lectins/glucanases"/>
    <property type="match status" value="2"/>
</dbReference>
<dbReference type="Gene3D" id="3.30.420.10">
    <property type="entry name" value="Ribonuclease H-like superfamily/Ribonuclease H"/>
    <property type="match status" value="1"/>
</dbReference>
<evidence type="ECO:0000256" key="5">
    <source>
        <dbReference type="ARBA" id="ARBA00022989"/>
    </source>
</evidence>
<evidence type="ECO:0000256" key="3">
    <source>
        <dbReference type="ARBA" id="ARBA00022734"/>
    </source>
</evidence>
<dbReference type="SUPFAM" id="SSF53098">
    <property type="entry name" value="Ribonuclease H-like"/>
    <property type="match status" value="1"/>
</dbReference>
<evidence type="ECO:0000256" key="2">
    <source>
        <dbReference type="ARBA" id="ARBA00022692"/>
    </source>
</evidence>
<dbReference type="PROSITE" id="PS50845">
    <property type="entry name" value="RETICULON"/>
    <property type="match status" value="1"/>
</dbReference>
<feature type="region of interest" description="Disordered" evidence="8">
    <location>
        <begin position="676"/>
        <end position="696"/>
    </location>
</feature>
<dbReference type="GO" id="GO:0005789">
    <property type="term" value="C:endoplasmic reticulum membrane"/>
    <property type="evidence" value="ECO:0007669"/>
    <property type="project" value="UniProtKB-SubCell"/>
</dbReference>
<dbReference type="InterPro" id="IPR039537">
    <property type="entry name" value="Retrotran_Ty1/copia-like"/>
</dbReference>
<dbReference type="InterPro" id="IPR013320">
    <property type="entry name" value="ConA-like_dom_sf"/>
</dbReference>
<dbReference type="InterPro" id="IPR057670">
    <property type="entry name" value="SH3_retrovirus"/>
</dbReference>
<name>A0A834FTQ8_RHOSS</name>
<dbReference type="InterPro" id="IPR036397">
    <property type="entry name" value="RNaseH_sf"/>
</dbReference>
<dbReference type="InterPro" id="IPR001220">
    <property type="entry name" value="Legume_lectin_dom"/>
</dbReference>
<dbReference type="Gene3D" id="2.60.120.200">
    <property type="match status" value="2"/>
</dbReference>
<gene>
    <name evidence="11" type="ORF">RHSIM_RhsimUnG0185000</name>
</gene>
<dbReference type="GO" id="GO:0030246">
    <property type="term" value="F:carbohydrate binding"/>
    <property type="evidence" value="ECO:0007669"/>
    <property type="project" value="UniProtKB-KW"/>
</dbReference>
<feature type="compositionally biased region" description="Low complexity" evidence="8">
    <location>
        <begin position="681"/>
        <end position="696"/>
    </location>
</feature>
<keyword evidence="3" id="KW-0430">Lectin</keyword>
<dbReference type="Pfam" id="PF25597">
    <property type="entry name" value="SH3_retrovirus"/>
    <property type="match status" value="1"/>
</dbReference>
<dbReference type="PANTHER" id="PTHR42648:SF31">
    <property type="entry name" value="RNA-DIRECTED DNA POLYMERASE"/>
    <property type="match status" value="1"/>
</dbReference>
<comment type="caution">
    <text evidence="11">The sequence shown here is derived from an EMBL/GenBank/DDBJ whole genome shotgun (WGS) entry which is preliminary data.</text>
</comment>
<evidence type="ECO:0000259" key="10">
    <source>
        <dbReference type="PROSITE" id="PS50994"/>
    </source>
</evidence>
<feature type="domain" description="Integrase catalytic" evidence="10">
    <location>
        <begin position="398"/>
        <end position="579"/>
    </location>
</feature>
<dbReference type="EMBL" id="WJXA01000411">
    <property type="protein sequence ID" value="KAF7112856.1"/>
    <property type="molecule type" value="Genomic_DNA"/>
</dbReference>
<dbReference type="Pfam" id="PF00665">
    <property type="entry name" value="rve"/>
    <property type="match status" value="1"/>
</dbReference>
<dbReference type="Pfam" id="PF02453">
    <property type="entry name" value="Reticulon"/>
    <property type="match status" value="1"/>
</dbReference>
<dbReference type="Pfam" id="PF13976">
    <property type="entry name" value="gag_pre-integrs"/>
    <property type="match status" value="1"/>
</dbReference>
<dbReference type="GO" id="GO:0003676">
    <property type="term" value="F:nucleic acid binding"/>
    <property type="evidence" value="ECO:0007669"/>
    <property type="project" value="InterPro"/>
</dbReference>
<evidence type="ECO:0000256" key="6">
    <source>
        <dbReference type="ARBA" id="ARBA00023136"/>
    </source>
</evidence>
<keyword evidence="2" id="KW-0812">Transmembrane</keyword>
<keyword evidence="12" id="KW-1185">Reference proteome</keyword>
<dbReference type="InterPro" id="IPR001584">
    <property type="entry name" value="Integrase_cat-core"/>
</dbReference>
<organism evidence="11 12">
    <name type="scientific">Rhododendron simsii</name>
    <name type="common">Sims's rhododendron</name>
    <dbReference type="NCBI Taxonomy" id="118357"/>
    <lineage>
        <taxon>Eukaryota</taxon>
        <taxon>Viridiplantae</taxon>
        <taxon>Streptophyta</taxon>
        <taxon>Embryophyta</taxon>
        <taxon>Tracheophyta</taxon>
        <taxon>Spermatophyta</taxon>
        <taxon>Magnoliopsida</taxon>
        <taxon>eudicotyledons</taxon>
        <taxon>Gunneridae</taxon>
        <taxon>Pentapetalae</taxon>
        <taxon>asterids</taxon>
        <taxon>Ericales</taxon>
        <taxon>Ericaceae</taxon>
        <taxon>Ericoideae</taxon>
        <taxon>Rhodoreae</taxon>
        <taxon>Rhododendron</taxon>
    </lineage>
</organism>
<feature type="region of interest" description="Disordered" evidence="8">
    <location>
        <begin position="279"/>
        <end position="307"/>
    </location>
</feature>
<dbReference type="InterPro" id="IPR003388">
    <property type="entry name" value="Reticulon"/>
</dbReference>
<keyword evidence="5" id="KW-1133">Transmembrane helix</keyword>
<keyword evidence="6" id="KW-0472">Membrane</keyword>
<comment type="subcellular location">
    <subcellularLocation>
        <location evidence="1 7">Endoplasmic reticulum membrane</location>
        <topology evidence="1 7">Multi-pass membrane protein</topology>
    </subcellularLocation>
</comment>
<reference evidence="11" key="1">
    <citation type="submission" date="2019-11" db="EMBL/GenBank/DDBJ databases">
        <authorList>
            <person name="Liu Y."/>
            <person name="Hou J."/>
            <person name="Li T.-Q."/>
            <person name="Guan C.-H."/>
            <person name="Wu X."/>
            <person name="Wu H.-Z."/>
            <person name="Ling F."/>
            <person name="Zhang R."/>
            <person name="Shi X.-G."/>
            <person name="Ren J.-P."/>
            <person name="Chen E.-F."/>
            <person name="Sun J.-M."/>
        </authorList>
    </citation>
    <scope>NUCLEOTIDE SEQUENCE</scope>
    <source>
        <strain evidence="11">Adult_tree_wgs_1</strain>
        <tissue evidence="11">Leaves</tissue>
    </source>
</reference>
<accession>A0A834FTQ8</accession>
<evidence type="ECO:0000256" key="4">
    <source>
        <dbReference type="ARBA" id="ARBA00022824"/>
    </source>
</evidence>
<evidence type="ECO:0000259" key="9">
    <source>
        <dbReference type="PROSITE" id="PS50845"/>
    </source>
</evidence>
<feature type="domain" description="Reticulon" evidence="9">
    <location>
        <begin position="930"/>
        <end position="1061"/>
    </location>
</feature>
<keyword evidence="4 7" id="KW-0256">Endoplasmic reticulum</keyword>
<dbReference type="PANTHER" id="PTHR42648">
    <property type="entry name" value="TRANSPOSASE, PUTATIVE-RELATED"/>
    <property type="match status" value="1"/>
</dbReference>
<evidence type="ECO:0000256" key="7">
    <source>
        <dbReference type="RuleBase" id="RU363132"/>
    </source>
</evidence>
<dbReference type="AlphaFoldDB" id="A0A834FTQ8"/>
<protein>
    <recommendedName>
        <fullName evidence="7">Reticulon-like protein</fullName>
    </recommendedName>
</protein>
<evidence type="ECO:0000313" key="11">
    <source>
        <dbReference type="EMBL" id="KAF7112856.1"/>
    </source>
</evidence>
<dbReference type="Pfam" id="PF00139">
    <property type="entry name" value="Lectin_legB"/>
    <property type="match status" value="1"/>
</dbReference>
<feature type="compositionally biased region" description="Low complexity" evidence="8">
    <location>
        <begin position="289"/>
        <end position="305"/>
    </location>
</feature>
<dbReference type="InterPro" id="IPR029472">
    <property type="entry name" value="Copia-like_N"/>
</dbReference>
<dbReference type="GO" id="GO:0015074">
    <property type="term" value="P:DNA integration"/>
    <property type="evidence" value="ECO:0007669"/>
    <property type="project" value="InterPro"/>
</dbReference>
<dbReference type="Proteomes" id="UP000626092">
    <property type="component" value="Unassembled WGS sequence"/>
</dbReference>
<evidence type="ECO:0000256" key="1">
    <source>
        <dbReference type="ARBA" id="ARBA00004477"/>
    </source>
</evidence>
<evidence type="ECO:0000256" key="8">
    <source>
        <dbReference type="SAM" id="MobiDB-lite"/>
    </source>
</evidence>
<dbReference type="Pfam" id="PF14244">
    <property type="entry name" value="Retrotran_gag_3"/>
    <property type="match status" value="1"/>
</dbReference>
<feature type="region of interest" description="Disordered" evidence="8">
    <location>
        <begin position="715"/>
        <end position="750"/>
    </location>
</feature>
<dbReference type="InterPro" id="IPR012337">
    <property type="entry name" value="RNaseH-like_sf"/>
</dbReference>
<dbReference type="OrthoDB" id="1750165at2759"/>
<dbReference type="PROSITE" id="PS50994">
    <property type="entry name" value="INTEGRASE"/>
    <property type="match status" value="1"/>
</dbReference>
<proteinExistence type="predicted"/>